<keyword evidence="2" id="KW-1185">Reference proteome</keyword>
<proteinExistence type="predicted"/>
<accession>A0AAW0QGI4</accession>
<protein>
    <submittedName>
        <fullName evidence="1">Uncharacterized protein</fullName>
    </submittedName>
</protein>
<evidence type="ECO:0000313" key="1">
    <source>
        <dbReference type="EMBL" id="KAK8096170.1"/>
    </source>
</evidence>
<name>A0AAW0QGI4_9PEZI</name>
<dbReference type="Proteomes" id="UP001392437">
    <property type="component" value="Unassembled WGS sequence"/>
</dbReference>
<dbReference type="AlphaFoldDB" id="A0AAW0QGI4"/>
<evidence type="ECO:0000313" key="2">
    <source>
        <dbReference type="Proteomes" id="UP001392437"/>
    </source>
</evidence>
<gene>
    <name evidence="1" type="ORF">PG999_014192</name>
</gene>
<reference evidence="1 2" key="1">
    <citation type="submission" date="2023-01" db="EMBL/GenBank/DDBJ databases">
        <title>Analysis of 21 Apiospora genomes using comparative genomics revels a genus with tremendous synthesis potential of carbohydrate active enzymes and secondary metabolites.</title>
        <authorList>
            <person name="Sorensen T."/>
        </authorList>
    </citation>
    <scope>NUCLEOTIDE SEQUENCE [LARGE SCALE GENOMIC DNA]</scope>
    <source>
        <strain evidence="1 2">CBS 117206</strain>
    </source>
</reference>
<sequence>MVNQPRSLTKAKRMGPYNGAFMRHALDVSIYPPFHDFLDRTLALDLPIFVILKSHFESYMNHSAIGTWLNRRLRKVHAPETLQDDLLVEVLDGFHGLSQEHM</sequence>
<comment type="caution">
    <text evidence="1">The sequence shown here is derived from an EMBL/GenBank/DDBJ whole genome shotgun (WGS) entry which is preliminary data.</text>
</comment>
<organism evidence="1 2">
    <name type="scientific">Apiospora kogelbergensis</name>
    <dbReference type="NCBI Taxonomy" id="1337665"/>
    <lineage>
        <taxon>Eukaryota</taxon>
        <taxon>Fungi</taxon>
        <taxon>Dikarya</taxon>
        <taxon>Ascomycota</taxon>
        <taxon>Pezizomycotina</taxon>
        <taxon>Sordariomycetes</taxon>
        <taxon>Xylariomycetidae</taxon>
        <taxon>Amphisphaeriales</taxon>
        <taxon>Apiosporaceae</taxon>
        <taxon>Apiospora</taxon>
    </lineage>
</organism>
<dbReference type="EMBL" id="JAQQWP010000011">
    <property type="protein sequence ID" value="KAK8096170.1"/>
    <property type="molecule type" value="Genomic_DNA"/>
</dbReference>